<dbReference type="Proteomes" id="UP000567795">
    <property type="component" value="Unassembled WGS sequence"/>
</dbReference>
<feature type="region of interest" description="Disordered" evidence="1">
    <location>
        <begin position="179"/>
        <end position="233"/>
    </location>
</feature>
<comment type="caution">
    <text evidence="3">The sequence shown here is derived from an EMBL/GenBank/DDBJ whole genome shotgun (WGS) entry which is preliminary data.</text>
</comment>
<feature type="compositionally biased region" description="Low complexity" evidence="1">
    <location>
        <begin position="208"/>
        <end position="221"/>
    </location>
</feature>
<keyword evidence="2" id="KW-1133">Transmembrane helix</keyword>
<organism evidence="3 4">
    <name type="scientific">Allostreptomyces psammosilenae</name>
    <dbReference type="NCBI Taxonomy" id="1892865"/>
    <lineage>
        <taxon>Bacteria</taxon>
        <taxon>Bacillati</taxon>
        <taxon>Actinomycetota</taxon>
        <taxon>Actinomycetes</taxon>
        <taxon>Kitasatosporales</taxon>
        <taxon>Streptomycetaceae</taxon>
        <taxon>Allostreptomyces</taxon>
    </lineage>
</organism>
<dbReference type="RefSeq" id="WP_179814532.1">
    <property type="nucleotide sequence ID" value="NZ_JACBZD010000001.1"/>
</dbReference>
<protein>
    <submittedName>
        <fullName evidence="3">Uncharacterized protein</fullName>
    </submittedName>
</protein>
<evidence type="ECO:0000256" key="2">
    <source>
        <dbReference type="SAM" id="Phobius"/>
    </source>
</evidence>
<dbReference type="AlphaFoldDB" id="A0A852ZYT1"/>
<proteinExistence type="predicted"/>
<evidence type="ECO:0000256" key="1">
    <source>
        <dbReference type="SAM" id="MobiDB-lite"/>
    </source>
</evidence>
<feature type="transmembrane region" description="Helical" evidence="2">
    <location>
        <begin position="140"/>
        <end position="159"/>
    </location>
</feature>
<dbReference type="EMBL" id="JACBZD010000001">
    <property type="protein sequence ID" value="NYI05874.1"/>
    <property type="molecule type" value="Genomic_DNA"/>
</dbReference>
<reference evidence="3 4" key="1">
    <citation type="submission" date="2020-07" db="EMBL/GenBank/DDBJ databases">
        <title>Sequencing the genomes of 1000 actinobacteria strains.</title>
        <authorList>
            <person name="Klenk H.-P."/>
        </authorList>
    </citation>
    <scope>NUCLEOTIDE SEQUENCE [LARGE SCALE GENOMIC DNA]</scope>
    <source>
        <strain evidence="3 4">DSM 42178</strain>
    </source>
</reference>
<name>A0A852ZYT1_9ACTN</name>
<keyword evidence="2" id="KW-0812">Transmembrane</keyword>
<accession>A0A852ZYT1</accession>
<evidence type="ECO:0000313" key="3">
    <source>
        <dbReference type="EMBL" id="NYI05874.1"/>
    </source>
</evidence>
<evidence type="ECO:0000313" key="4">
    <source>
        <dbReference type="Proteomes" id="UP000567795"/>
    </source>
</evidence>
<gene>
    <name evidence="3" type="ORF">FHU37_002817</name>
</gene>
<sequence>MSGAQRDLEISRHFDGSARVSVPISSSGNHRDVLRVASWYGYGIVGESSARLTTTLQFQRDDTPAVRQYSLPFGTPPPPPAGPSGTEDPVIAARLAWQEANLLRLRRGSRRTGAAVLLLCVLGVVSVGRDVSTGEQPNLYIAAFFALMALVPLAFRVATGRRQRILDARAAELDRLATAPAPTPQQAPYPQQETWGAPAQGGQPTQWNQPAHGAQPAQQPWGPGGNPGWPSGN</sequence>
<keyword evidence="4" id="KW-1185">Reference proteome</keyword>
<feature type="transmembrane region" description="Helical" evidence="2">
    <location>
        <begin position="112"/>
        <end position="128"/>
    </location>
</feature>
<keyword evidence="2" id="KW-0472">Membrane</keyword>